<evidence type="ECO:0000313" key="3">
    <source>
        <dbReference type="Proteomes" id="UP001147746"/>
    </source>
</evidence>
<reference evidence="2" key="1">
    <citation type="submission" date="2022-12" db="EMBL/GenBank/DDBJ databases">
        <authorList>
            <person name="Petersen C."/>
        </authorList>
    </citation>
    <scope>NUCLEOTIDE SEQUENCE</scope>
    <source>
        <strain evidence="2">IBT 21472</strain>
    </source>
</reference>
<accession>A0A9W9PPP9</accession>
<feature type="region of interest" description="Disordered" evidence="1">
    <location>
        <begin position="1"/>
        <end position="43"/>
    </location>
</feature>
<dbReference type="EMBL" id="JAPZBO010000009">
    <property type="protein sequence ID" value="KAJ5303401.1"/>
    <property type="molecule type" value="Genomic_DNA"/>
</dbReference>
<protein>
    <submittedName>
        <fullName evidence="2">Uncharacterized protein</fullName>
    </submittedName>
</protein>
<sequence>MVDLGHRHRHTLKNTKSAWSSRAPLFPPESAFRTEPDGDSTTPLFTPRNVGSSSDLHLDFSSSVIPSPNSTPSSQSRSAIAYPLRPLVAPAFPLRLHRVARIPAPPLASAISPKSNQHLLSPIRSLQRTPSDIAQPIYPISAGSRSAPTSSTRKPLTETTITDTTNTMYFVNILAGAAPVKFP</sequence>
<reference evidence="2" key="2">
    <citation type="journal article" date="2023" name="IMA Fungus">
        <title>Comparative genomic study of the Penicillium genus elucidates a diverse pangenome and 15 lateral gene transfer events.</title>
        <authorList>
            <person name="Petersen C."/>
            <person name="Sorensen T."/>
            <person name="Nielsen M.R."/>
            <person name="Sondergaard T.E."/>
            <person name="Sorensen J.L."/>
            <person name="Fitzpatrick D.A."/>
            <person name="Frisvad J.C."/>
            <person name="Nielsen K.L."/>
        </authorList>
    </citation>
    <scope>NUCLEOTIDE SEQUENCE</scope>
    <source>
        <strain evidence="2">IBT 21472</strain>
    </source>
</reference>
<evidence type="ECO:0000256" key="1">
    <source>
        <dbReference type="SAM" id="MobiDB-lite"/>
    </source>
</evidence>
<organism evidence="2 3">
    <name type="scientific">Penicillium atrosanguineum</name>
    <dbReference type="NCBI Taxonomy" id="1132637"/>
    <lineage>
        <taxon>Eukaryota</taxon>
        <taxon>Fungi</taxon>
        <taxon>Dikarya</taxon>
        <taxon>Ascomycota</taxon>
        <taxon>Pezizomycotina</taxon>
        <taxon>Eurotiomycetes</taxon>
        <taxon>Eurotiomycetidae</taxon>
        <taxon>Eurotiales</taxon>
        <taxon>Aspergillaceae</taxon>
        <taxon>Penicillium</taxon>
    </lineage>
</organism>
<comment type="caution">
    <text evidence="2">The sequence shown here is derived from an EMBL/GenBank/DDBJ whole genome shotgun (WGS) entry which is preliminary data.</text>
</comment>
<name>A0A9W9PPP9_9EURO</name>
<dbReference type="Proteomes" id="UP001147746">
    <property type="component" value="Unassembled WGS sequence"/>
</dbReference>
<feature type="compositionally biased region" description="Basic residues" evidence="1">
    <location>
        <begin position="1"/>
        <end position="13"/>
    </location>
</feature>
<proteinExistence type="predicted"/>
<keyword evidence="3" id="KW-1185">Reference proteome</keyword>
<dbReference type="AlphaFoldDB" id="A0A9W9PPP9"/>
<evidence type="ECO:0000313" key="2">
    <source>
        <dbReference type="EMBL" id="KAJ5303401.1"/>
    </source>
</evidence>
<gene>
    <name evidence="2" type="ORF">N7476_010200</name>
</gene>